<accession>A0A4Q7LWM5</accession>
<comment type="caution">
    <text evidence="1">The sequence shown here is derived from an EMBL/GenBank/DDBJ whole genome shotgun (WGS) entry which is preliminary data.</text>
</comment>
<evidence type="ECO:0000313" key="2">
    <source>
        <dbReference type="Proteomes" id="UP000293519"/>
    </source>
</evidence>
<sequence length="204" mass="22491">MTLSAEIVKRGALLARYAHVVTTFEPGRDIRMTDAEIEQRRRLDDWERHERAFAKFVLENVKAVKNRKGYTAAQLAARMSTAGWPLSVSSLNGMLGKKKRATITITEVFAFAAALEVPPVELLFPTSSSAYDQGRGVTISPGFTTSPEAALDWFTGDTTHDDRDRLLRAAILEAREDLRASIAKIEAIEAGRRLPATAKSEDDG</sequence>
<dbReference type="RefSeq" id="WP_141914295.1">
    <property type="nucleotide sequence ID" value="NZ_SGWW01000001.1"/>
</dbReference>
<reference evidence="1 2" key="1">
    <citation type="journal article" date="2015" name="Stand. Genomic Sci.">
        <title>Genomic Encyclopedia of Bacterial and Archaeal Type Strains, Phase III: the genomes of soil and plant-associated and newly described type strains.</title>
        <authorList>
            <person name="Whitman W.B."/>
            <person name="Woyke T."/>
            <person name="Klenk H.P."/>
            <person name="Zhou Y."/>
            <person name="Lilburn T.G."/>
            <person name="Beck B.J."/>
            <person name="De Vos P."/>
            <person name="Vandamme P."/>
            <person name="Eisen J.A."/>
            <person name="Garrity G."/>
            <person name="Hugenholtz P."/>
            <person name="Kyrpides N.C."/>
        </authorList>
    </citation>
    <scope>NUCLEOTIDE SEQUENCE [LARGE SCALE GENOMIC DNA]</scope>
    <source>
        <strain evidence="1 2">CV2</strain>
    </source>
</reference>
<protein>
    <recommendedName>
        <fullName evidence="3">HTH cro/C1-type domain-containing protein</fullName>
    </recommendedName>
</protein>
<organism evidence="1 2">
    <name type="scientific">Microcella putealis</name>
    <dbReference type="NCBI Taxonomy" id="337005"/>
    <lineage>
        <taxon>Bacteria</taxon>
        <taxon>Bacillati</taxon>
        <taxon>Actinomycetota</taxon>
        <taxon>Actinomycetes</taxon>
        <taxon>Micrococcales</taxon>
        <taxon>Microbacteriaceae</taxon>
        <taxon>Microcella</taxon>
    </lineage>
</organism>
<dbReference type="Proteomes" id="UP000293519">
    <property type="component" value="Unassembled WGS sequence"/>
</dbReference>
<dbReference type="AlphaFoldDB" id="A0A4Q7LWM5"/>
<evidence type="ECO:0000313" key="1">
    <source>
        <dbReference type="EMBL" id="RZS58963.1"/>
    </source>
</evidence>
<dbReference type="GO" id="GO:0003677">
    <property type="term" value="F:DNA binding"/>
    <property type="evidence" value="ECO:0007669"/>
    <property type="project" value="InterPro"/>
</dbReference>
<dbReference type="InterPro" id="IPR010982">
    <property type="entry name" value="Lambda_DNA-bd_dom_sf"/>
</dbReference>
<evidence type="ECO:0008006" key="3">
    <source>
        <dbReference type="Google" id="ProtNLM"/>
    </source>
</evidence>
<dbReference type="Gene3D" id="1.10.260.40">
    <property type="entry name" value="lambda repressor-like DNA-binding domains"/>
    <property type="match status" value="1"/>
</dbReference>
<name>A0A4Q7LWM5_9MICO</name>
<keyword evidence="2" id="KW-1185">Reference proteome</keyword>
<dbReference type="EMBL" id="SGWW01000001">
    <property type="protein sequence ID" value="RZS58963.1"/>
    <property type="molecule type" value="Genomic_DNA"/>
</dbReference>
<proteinExistence type="predicted"/>
<gene>
    <name evidence="1" type="ORF">EV141_0176</name>
</gene>